<dbReference type="AlphaFoldDB" id="A0A2T0LA43"/>
<dbReference type="OrthoDB" id="2986766at2"/>
<comment type="caution">
    <text evidence="1">The sequence shown here is derived from an EMBL/GenBank/DDBJ whole genome shotgun (WGS) entry which is preliminary data.</text>
</comment>
<protein>
    <submittedName>
        <fullName evidence="1">Uncharacterized protein</fullName>
    </submittedName>
</protein>
<keyword evidence="2" id="KW-1185">Reference proteome</keyword>
<reference evidence="1 2" key="1">
    <citation type="submission" date="2018-03" db="EMBL/GenBank/DDBJ databases">
        <title>Genomic Encyclopedia of Archaeal and Bacterial Type Strains, Phase II (KMG-II): from individual species to whole genera.</title>
        <authorList>
            <person name="Goeker M."/>
        </authorList>
    </citation>
    <scope>NUCLEOTIDE SEQUENCE [LARGE SCALE GENOMIC DNA]</scope>
    <source>
        <strain evidence="1 2">DSM 44946</strain>
    </source>
</reference>
<proteinExistence type="predicted"/>
<dbReference type="RefSeq" id="WP_106346705.1">
    <property type="nucleotide sequence ID" value="NZ_PVNE01000043.1"/>
</dbReference>
<evidence type="ECO:0000313" key="1">
    <source>
        <dbReference type="EMBL" id="PRX38620.1"/>
    </source>
</evidence>
<gene>
    <name evidence="1" type="ORF">CLV97_1434</name>
</gene>
<name>A0A2T0LA43_9BACL</name>
<organism evidence="1 2">
    <name type="scientific">Planifilum fimeticola</name>
    <dbReference type="NCBI Taxonomy" id="201975"/>
    <lineage>
        <taxon>Bacteria</taxon>
        <taxon>Bacillati</taxon>
        <taxon>Bacillota</taxon>
        <taxon>Bacilli</taxon>
        <taxon>Bacillales</taxon>
        <taxon>Thermoactinomycetaceae</taxon>
        <taxon>Planifilum</taxon>
    </lineage>
</organism>
<accession>A0A2T0LA43</accession>
<sequence length="195" mass="22773">MSAVFYRLGGGAIKRTVQFAKDKTAWQRFEEADLLPNSLGVSKTKSLFSTVRDAAYKEDPSRRRTFGMPDNIVVEDGRITIVEEAKMWSKRDFERLADLAKNDLRKFLFEGIPAESDKRQMRYIQFAKHQRSVNYLLQHLDQIPKAKEYGITRADSDVLYMLKVPKRAPDEALETMRKVFEEHLNIKVTIRKIDW</sequence>
<dbReference type="Proteomes" id="UP000237797">
    <property type="component" value="Unassembled WGS sequence"/>
</dbReference>
<evidence type="ECO:0000313" key="2">
    <source>
        <dbReference type="Proteomes" id="UP000237797"/>
    </source>
</evidence>
<dbReference type="EMBL" id="PVNE01000043">
    <property type="protein sequence ID" value="PRX38620.1"/>
    <property type="molecule type" value="Genomic_DNA"/>
</dbReference>